<dbReference type="Pfam" id="PF00072">
    <property type="entry name" value="Response_reg"/>
    <property type="match status" value="1"/>
</dbReference>
<dbReference type="InterPro" id="IPR050595">
    <property type="entry name" value="Bact_response_regulator"/>
</dbReference>
<dbReference type="SUPFAM" id="SSF52172">
    <property type="entry name" value="CheY-like"/>
    <property type="match status" value="1"/>
</dbReference>
<dbReference type="Proteomes" id="UP000315750">
    <property type="component" value="Chromosome"/>
</dbReference>
<gene>
    <name evidence="6" type="primary">rssB</name>
    <name evidence="3" type="synonym">csrA</name>
    <name evidence="6" type="ORF">Pan181_38080</name>
</gene>
<keyword evidence="3" id="KW-1005">Bacterial flagellum biogenesis</keyword>
<evidence type="ECO:0000256" key="4">
    <source>
        <dbReference type="PROSITE-ProRule" id="PRU00169"/>
    </source>
</evidence>
<dbReference type="GO" id="GO:0048027">
    <property type="term" value="F:mRNA 5'-UTR binding"/>
    <property type="evidence" value="ECO:0007669"/>
    <property type="project" value="UniProtKB-UniRule"/>
</dbReference>
<dbReference type="Gene3D" id="2.60.40.4380">
    <property type="entry name" value="Translational regulator CsrA"/>
    <property type="match status" value="1"/>
</dbReference>
<keyword evidence="3" id="KW-0963">Cytoplasm</keyword>
<dbReference type="GO" id="GO:0045947">
    <property type="term" value="P:negative regulation of translational initiation"/>
    <property type="evidence" value="ECO:0007669"/>
    <property type="project" value="UniProtKB-UniRule"/>
</dbReference>
<dbReference type="HAMAP" id="MF_00167">
    <property type="entry name" value="CsrA"/>
    <property type="match status" value="1"/>
</dbReference>
<sequence length="265" mass="29801">MLILSRQKDEKIRFPDLGISVQVIDIRGSRVRLGVHAPLEVRVLRDELKDHKKGAGSKQTVFRIPQELRHEMRNALNEVMLMLHVYQTKQEACLAAKDSSAKQLDANLAFETIIDKLKQFAAHDSLTSGKSEPPPQAIQPANGSRMLLVEDNANERELLAGFLRISGQTVATAADGTEAIEYLERETAPDLMLVDMLMPRCDGRTLIKHLRSKQRFDEMQIYVTSGRSASEAGLDQEQHRLNGWFLKPLDPKLLAETLIVQSRNA</sequence>
<dbReference type="KEGG" id="amuc:Pan181_38080"/>
<evidence type="ECO:0000313" key="6">
    <source>
        <dbReference type="EMBL" id="QDU57590.1"/>
    </source>
</evidence>
<dbReference type="Pfam" id="PF02599">
    <property type="entry name" value="CsrA"/>
    <property type="match status" value="1"/>
</dbReference>
<dbReference type="GO" id="GO:0005737">
    <property type="term" value="C:cytoplasm"/>
    <property type="evidence" value="ECO:0007669"/>
    <property type="project" value="UniProtKB-SubCell"/>
</dbReference>
<organism evidence="6 7">
    <name type="scientific">Aeoliella mucimassa</name>
    <dbReference type="NCBI Taxonomy" id="2527972"/>
    <lineage>
        <taxon>Bacteria</taxon>
        <taxon>Pseudomonadati</taxon>
        <taxon>Planctomycetota</taxon>
        <taxon>Planctomycetia</taxon>
        <taxon>Pirellulales</taxon>
        <taxon>Lacipirellulaceae</taxon>
        <taxon>Aeoliella</taxon>
    </lineage>
</organism>
<dbReference type="AlphaFoldDB" id="A0A518AS93"/>
<accession>A0A518AS93</accession>
<dbReference type="RefSeq" id="WP_197528489.1">
    <property type="nucleotide sequence ID" value="NZ_CP036278.1"/>
</dbReference>
<keyword evidence="2" id="KW-0902">Two-component regulatory system</keyword>
<dbReference type="InterPro" id="IPR036107">
    <property type="entry name" value="CsrA_sf"/>
</dbReference>
<keyword evidence="3" id="KW-0678">Repressor</keyword>
<keyword evidence="3" id="KW-0810">Translation regulation</keyword>
<comment type="similarity">
    <text evidence="3">Belongs to the CsrA/RsmA family.</text>
</comment>
<name>A0A518AS93_9BACT</name>
<feature type="domain" description="Response regulatory" evidence="5">
    <location>
        <begin position="145"/>
        <end position="262"/>
    </location>
</feature>
<dbReference type="PANTHER" id="PTHR44591:SF14">
    <property type="entry name" value="PROTEIN PILG"/>
    <property type="match status" value="1"/>
</dbReference>
<dbReference type="CDD" id="cd00156">
    <property type="entry name" value="REC"/>
    <property type="match status" value="1"/>
</dbReference>
<comment type="subunit">
    <text evidence="3">Homodimer; the beta-strands of each monomer intercalate to form a hydrophobic core, while the alpha-helices form wings that extend away from the core.</text>
</comment>
<evidence type="ECO:0000313" key="7">
    <source>
        <dbReference type="Proteomes" id="UP000315750"/>
    </source>
</evidence>
<dbReference type="GO" id="GO:0006402">
    <property type="term" value="P:mRNA catabolic process"/>
    <property type="evidence" value="ECO:0007669"/>
    <property type="project" value="InterPro"/>
</dbReference>
<dbReference type="SUPFAM" id="SSF117130">
    <property type="entry name" value="CsrA-like"/>
    <property type="match status" value="1"/>
</dbReference>
<evidence type="ECO:0000259" key="5">
    <source>
        <dbReference type="PROSITE" id="PS50110"/>
    </source>
</evidence>
<evidence type="ECO:0000256" key="1">
    <source>
        <dbReference type="ARBA" id="ARBA00022553"/>
    </source>
</evidence>
<dbReference type="PROSITE" id="PS50110">
    <property type="entry name" value="RESPONSE_REGULATORY"/>
    <property type="match status" value="1"/>
</dbReference>
<evidence type="ECO:0000256" key="2">
    <source>
        <dbReference type="ARBA" id="ARBA00023012"/>
    </source>
</evidence>
<dbReference type="GO" id="GO:0006109">
    <property type="term" value="P:regulation of carbohydrate metabolic process"/>
    <property type="evidence" value="ECO:0007669"/>
    <property type="project" value="InterPro"/>
</dbReference>
<dbReference type="EMBL" id="CP036278">
    <property type="protein sequence ID" value="QDU57590.1"/>
    <property type="molecule type" value="Genomic_DNA"/>
</dbReference>
<proteinExistence type="inferred from homology"/>
<dbReference type="GO" id="GO:0044781">
    <property type="term" value="P:bacterial-type flagellum organization"/>
    <property type="evidence" value="ECO:0007669"/>
    <property type="project" value="UniProtKB-KW"/>
</dbReference>
<reference evidence="6 7" key="1">
    <citation type="submission" date="2019-02" db="EMBL/GenBank/DDBJ databases">
        <title>Deep-cultivation of Planctomycetes and their phenomic and genomic characterization uncovers novel biology.</title>
        <authorList>
            <person name="Wiegand S."/>
            <person name="Jogler M."/>
            <person name="Boedeker C."/>
            <person name="Pinto D."/>
            <person name="Vollmers J."/>
            <person name="Rivas-Marin E."/>
            <person name="Kohn T."/>
            <person name="Peeters S.H."/>
            <person name="Heuer A."/>
            <person name="Rast P."/>
            <person name="Oberbeckmann S."/>
            <person name="Bunk B."/>
            <person name="Jeske O."/>
            <person name="Meyerdierks A."/>
            <person name="Storesund J.E."/>
            <person name="Kallscheuer N."/>
            <person name="Luecker S."/>
            <person name="Lage O.M."/>
            <person name="Pohl T."/>
            <person name="Merkel B.J."/>
            <person name="Hornburger P."/>
            <person name="Mueller R.-W."/>
            <person name="Bruemmer F."/>
            <person name="Labrenz M."/>
            <person name="Spormann A.M."/>
            <person name="Op den Camp H."/>
            <person name="Overmann J."/>
            <person name="Amann R."/>
            <person name="Jetten M.S.M."/>
            <person name="Mascher T."/>
            <person name="Medema M.H."/>
            <person name="Devos D.P."/>
            <person name="Kaster A.-K."/>
            <person name="Ovreas L."/>
            <person name="Rohde M."/>
            <person name="Galperin M.Y."/>
            <person name="Jogler C."/>
        </authorList>
    </citation>
    <scope>NUCLEOTIDE SEQUENCE [LARGE SCALE GENOMIC DNA]</scope>
    <source>
        <strain evidence="6 7">Pan181</strain>
    </source>
</reference>
<dbReference type="InterPro" id="IPR011006">
    <property type="entry name" value="CheY-like_superfamily"/>
</dbReference>
<keyword evidence="7" id="KW-1185">Reference proteome</keyword>
<dbReference type="GO" id="GO:0000160">
    <property type="term" value="P:phosphorelay signal transduction system"/>
    <property type="evidence" value="ECO:0007669"/>
    <property type="project" value="UniProtKB-KW"/>
</dbReference>
<feature type="modified residue" description="4-aspartylphosphate" evidence="4">
    <location>
        <position position="195"/>
    </location>
</feature>
<keyword evidence="3" id="KW-0694">RNA-binding</keyword>
<dbReference type="GO" id="GO:1902208">
    <property type="term" value="P:regulation of bacterial-type flagellum assembly"/>
    <property type="evidence" value="ECO:0007669"/>
    <property type="project" value="UniProtKB-UniRule"/>
</dbReference>
<comment type="function">
    <text evidence="3">A translational regulator that binds mRNA to regulate translation initiation and/or mRNA stability. Usually binds in the 5'-UTR at or near the Shine-Dalgarno sequence preventing ribosome-binding, thus repressing translation. Its main target seems to be the major flagellin gene, while its function is anatagonized by FliW.</text>
</comment>
<evidence type="ECO:0000256" key="3">
    <source>
        <dbReference type="HAMAP-Rule" id="MF_00167"/>
    </source>
</evidence>
<dbReference type="PANTHER" id="PTHR44591">
    <property type="entry name" value="STRESS RESPONSE REGULATOR PROTEIN 1"/>
    <property type="match status" value="1"/>
</dbReference>
<dbReference type="InterPro" id="IPR001789">
    <property type="entry name" value="Sig_transdc_resp-reg_receiver"/>
</dbReference>
<dbReference type="Gene3D" id="3.40.50.2300">
    <property type="match status" value="1"/>
</dbReference>
<dbReference type="SMART" id="SM00448">
    <property type="entry name" value="REC"/>
    <property type="match status" value="1"/>
</dbReference>
<dbReference type="InterPro" id="IPR003751">
    <property type="entry name" value="CsrA"/>
</dbReference>
<keyword evidence="1 4" id="KW-0597">Phosphoprotein</keyword>
<comment type="subcellular location">
    <subcellularLocation>
        <location evidence="3">Cytoplasm</location>
    </subcellularLocation>
</comment>
<protein>
    <recommendedName>
        <fullName evidence="3">Translational regulator CsrA</fullName>
    </recommendedName>
</protein>